<dbReference type="Proteomes" id="UP000746503">
    <property type="component" value="Unassembled WGS sequence"/>
</dbReference>
<dbReference type="EMBL" id="JAAVJB010000139">
    <property type="protein sequence ID" value="NJP67773.1"/>
    <property type="molecule type" value="Genomic_DNA"/>
</dbReference>
<dbReference type="InterPro" id="IPR027417">
    <property type="entry name" value="P-loop_NTPase"/>
</dbReference>
<dbReference type="Gene3D" id="3.40.50.300">
    <property type="entry name" value="P-loop containing nucleotide triphosphate hydrolases"/>
    <property type="match status" value="1"/>
</dbReference>
<organism evidence="1 2">
    <name type="scientific">Streptomyces spiramenti</name>
    <dbReference type="NCBI Taxonomy" id="2720606"/>
    <lineage>
        <taxon>Bacteria</taxon>
        <taxon>Bacillati</taxon>
        <taxon>Actinomycetota</taxon>
        <taxon>Actinomycetes</taxon>
        <taxon>Kitasatosporales</taxon>
        <taxon>Streptomycetaceae</taxon>
        <taxon>Streptomyces</taxon>
    </lineage>
</organism>
<sequence length="204" mass="22222">MPTAHLSPAAGPPPETDPGIAELARLAAAAVPALGGVRLIGIDGHAGSGKSTLADALAARLGGAPVIRSDDLADHDHLFAWTGRLTEEVLAPLRGGRPARFRAYDWERRTGGAWRRVRPAPVVLLEGVGAGRRALRPSLSLLLWLDVDRAMAWERGRRRDGPAQERFWDGWRPAEDGHFRDDPSRDAADILVVPQYDGYVVRRR</sequence>
<accession>A0ABX1ASP3</accession>
<dbReference type="SUPFAM" id="SSF52540">
    <property type="entry name" value="P-loop containing nucleoside triphosphate hydrolases"/>
    <property type="match status" value="1"/>
</dbReference>
<protein>
    <recommendedName>
        <fullName evidence="3">Uridine kinase</fullName>
    </recommendedName>
</protein>
<proteinExistence type="predicted"/>
<dbReference type="RefSeq" id="WP_167934290.1">
    <property type="nucleotide sequence ID" value="NZ_JAAVJB010000139.1"/>
</dbReference>
<gene>
    <name evidence="1" type="ORF">HCJ92_16075</name>
</gene>
<evidence type="ECO:0000313" key="1">
    <source>
        <dbReference type="EMBL" id="NJP67773.1"/>
    </source>
</evidence>
<comment type="caution">
    <text evidence="1">The sequence shown here is derived from an EMBL/GenBank/DDBJ whole genome shotgun (WGS) entry which is preliminary data.</text>
</comment>
<name>A0ABX1ASP3_9ACTN</name>
<evidence type="ECO:0008006" key="3">
    <source>
        <dbReference type="Google" id="ProtNLM"/>
    </source>
</evidence>
<keyword evidence="2" id="KW-1185">Reference proteome</keyword>
<evidence type="ECO:0000313" key="2">
    <source>
        <dbReference type="Proteomes" id="UP000746503"/>
    </source>
</evidence>
<reference evidence="1 2" key="1">
    <citation type="submission" date="2020-03" db="EMBL/GenBank/DDBJ databases">
        <title>Draft genome of Streptomyces sp. ventii, isolated from the Axial Seamount in the Pacific Ocean, and resequencing of the two type strains Streptomyces lonarensis strain NCL 716 and Streptomyces bohaiensis strain 11A07.</title>
        <authorList>
            <person name="Loughran R.M."/>
            <person name="Pfannmuller K.M."/>
            <person name="Wasson B.J."/>
            <person name="Deadmond M.C."/>
            <person name="Paddock B.E."/>
            <person name="Koyack M.J."/>
            <person name="Gallegos D.A."/>
            <person name="Mitchell E.A."/>
            <person name="Ushijima B."/>
            <person name="Saw J.H."/>
            <person name="Mcphail K.L."/>
            <person name="Videau P."/>
        </authorList>
    </citation>
    <scope>NUCLEOTIDE SEQUENCE [LARGE SCALE GENOMIC DNA]</scope>
    <source>
        <strain evidence="2">5675061</strain>
    </source>
</reference>